<keyword evidence="2" id="KW-1185">Reference proteome</keyword>
<dbReference type="Proteomes" id="UP001163324">
    <property type="component" value="Chromosome 6"/>
</dbReference>
<evidence type="ECO:0000313" key="2">
    <source>
        <dbReference type="Proteomes" id="UP001163324"/>
    </source>
</evidence>
<evidence type="ECO:0000313" key="1">
    <source>
        <dbReference type="EMBL" id="KAI9898475.1"/>
    </source>
</evidence>
<accession>A0ACC0UWF7</accession>
<comment type="caution">
    <text evidence="1">The sequence shown here is derived from an EMBL/GenBank/DDBJ whole genome shotgun (WGS) entry which is preliminary data.</text>
</comment>
<organism evidence="1 2">
    <name type="scientific">Trichothecium roseum</name>
    <dbReference type="NCBI Taxonomy" id="47278"/>
    <lineage>
        <taxon>Eukaryota</taxon>
        <taxon>Fungi</taxon>
        <taxon>Dikarya</taxon>
        <taxon>Ascomycota</taxon>
        <taxon>Pezizomycotina</taxon>
        <taxon>Sordariomycetes</taxon>
        <taxon>Hypocreomycetidae</taxon>
        <taxon>Hypocreales</taxon>
        <taxon>Hypocreales incertae sedis</taxon>
        <taxon>Trichothecium</taxon>
    </lineage>
</organism>
<gene>
    <name evidence="1" type="ORF">N3K66_006835</name>
</gene>
<reference evidence="1" key="1">
    <citation type="submission" date="2022-10" db="EMBL/GenBank/DDBJ databases">
        <title>Complete Genome of Trichothecium roseum strain YXFP-22015, a Plant Pathogen Isolated from Citrus.</title>
        <authorList>
            <person name="Wang Y."/>
            <person name="Zhu L."/>
        </authorList>
    </citation>
    <scope>NUCLEOTIDE SEQUENCE</scope>
    <source>
        <strain evidence="1">YXFP-22015</strain>
    </source>
</reference>
<name>A0ACC0UWF7_9HYPO</name>
<proteinExistence type="predicted"/>
<sequence length="528" mass="57514">MATETNGPAVVAQVSEPSNVPSTSNNAEVAPPEQVQTPEQKQVSEQDTAPTQSSEQQQPQQPTQQAGGTEATPPQPKQEQQKPEPKTSEAVAAPPQPKQQKPKQQQPAAQQAGEAAGEKKLSNAELKKKAKEEKAARRAQAKVVQTSQSPAAQSGIEVKGGKGKGKADGAPQQQQQQQQQQAKGAAVKQAVPAAPKKPKSQVPECFSHLSIAKRIPYTQADNDVHPSVLLLGQHMSTFELSHATARTEATLLAFKKVLESYTPPHGTSFSRHFTSHVLNPQIDYLTACRPMCFSMGNFVRWLKLQISKMDIDVTDSEAIKVLSRDMDAFLEERIHIPIGKITETAVAMIKDQDETILTFAHHPLVEKVLLTAKRRGKDFRVILVDDVSEPVGVAHANTLVKAGIPVTYATNFGALRYHLEQSTRVLIGAEAMFSNGAMYARAGTSDIALNADDFGTRIVALCETINFTDRVAIDSLTYNEIDPERCTDEEFRLLFDTTPEKLLSVVVTEFGNTSPISVPGILRKLDQL</sequence>
<protein>
    <submittedName>
        <fullName evidence="1">Uncharacterized protein</fullName>
    </submittedName>
</protein>
<dbReference type="EMBL" id="CM047945">
    <property type="protein sequence ID" value="KAI9898475.1"/>
    <property type="molecule type" value="Genomic_DNA"/>
</dbReference>